<protein>
    <submittedName>
        <fullName evidence="2">Uncharacterized protein</fullName>
    </submittedName>
</protein>
<keyword evidence="3" id="KW-1185">Reference proteome</keyword>
<proteinExistence type="predicted"/>
<evidence type="ECO:0000313" key="3">
    <source>
        <dbReference type="Proteomes" id="UP001242732"/>
    </source>
</evidence>
<reference evidence="2 3" key="1">
    <citation type="submission" date="2023-06" db="EMBL/GenBank/DDBJ databases">
        <authorList>
            <person name="Ham H."/>
            <person name="Park D.S."/>
        </authorList>
    </citation>
    <scope>NUCLEOTIDE SEQUENCE [LARGE SCALE GENOMIC DNA]</scope>
    <source>
        <strain evidence="2 3">KACC 17005</strain>
    </source>
</reference>
<evidence type="ECO:0000313" key="1">
    <source>
        <dbReference type="EMBL" id="WIY46684.1"/>
    </source>
</evidence>
<evidence type="ECO:0000313" key="2">
    <source>
        <dbReference type="EMBL" id="WIY49711.1"/>
    </source>
</evidence>
<organism evidence="2 3">
    <name type="scientific">Paracidovorax citrulli</name>
    <name type="common">Acidovorax citrulli</name>
    <dbReference type="NCBI Taxonomy" id="80869"/>
    <lineage>
        <taxon>Bacteria</taxon>
        <taxon>Pseudomonadati</taxon>
        <taxon>Pseudomonadota</taxon>
        <taxon>Betaproteobacteria</taxon>
        <taxon>Burkholderiales</taxon>
        <taxon>Comamonadaceae</taxon>
        <taxon>Paracidovorax</taxon>
    </lineage>
</organism>
<dbReference type="Proteomes" id="UP001242732">
    <property type="component" value="Chromosome"/>
</dbReference>
<dbReference type="EMBL" id="CP127363">
    <property type="protein sequence ID" value="WIY49711.1"/>
    <property type="molecule type" value="Genomic_DNA"/>
</dbReference>
<name>A0ABY9AS43_PARCI</name>
<accession>A0ABY9AS43</accession>
<dbReference type="RefSeq" id="WP_011795972.1">
    <property type="nucleotide sequence ID" value="NZ_CP023687.1"/>
</dbReference>
<gene>
    <name evidence="2" type="ORF">QRO08_03815</name>
    <name evidence="1" type="ORF">QRO08_12515</name>
</gene>
<sequence>MNDWEIGPALALAQLQAAIARADQGSGNARVRCYLTERPDSIATAHADSAQVEIVLAKPCASIVDGMLVMHPAEDASMVLQTGIPRWGDWIAASGAILARATVSDMDHGGGWRLVGGETPSGETSPLLRAGGLVQLGATALS</sequence>
<dbReference type="EMBL" id="CP127363">
    <property type="protein sequence ID" value="WIY46684.1"/>
    <property type="molecule type" value="Genomic_DNA"/>
</dbReference>